<proteinExistence type="predicted"/>
<dbReference type="EMBL" id="QJKJ01005787">
    <property type="protein sequence ID" value="RDX89014.1"/>
    <property type="molecule type" value="Genomic_DNA"/>
</dbReference>
<dbReference type="OrthoDB" id="1749378at2759"/>
<accession>A0A371GEQ3</accession>
<dbReference type="Proteomes" id="UP000257109">
    <property type="component" value="Unassembled WGS sequence"/>
</dbReference>
<reference evidence="1" key="1">
    <citation type="submission" date="2018-05" db="EMBL/GenBank/DDBJ databases">
        <title>Draft genome of Mucuna pruriens seed.</title>
        <authorList>
            <person name="Nnadi N.E."/>
            <person name="Vos R."/>
            <person name="Hasami M.H."/>
            <person name="Devisetty U.K."/>
            <person name="Aguiy J.C."/>
        </authorList>
    </citation>
    <scope>NUCLEOTIDE SEQUENCE [LARGE SCALE GENOMIC DNA]</scope>
    <source>
        <strain evidence="1">JCA_2017</strain>
    </source>
</reference>
<keyword evidence="2" id="KW-1185">Reference proteome</keyword>
<comment type="caution">
    <text evidence="1">The sequence shown here is derived from an EMBL/GenBank/DDBJ whole genome shotgun (WGS) entry which is preliminary data.</text>
</comment>
<gene>
    <name evidence="1" type="ORF">CR513_29308</name>
</gene>
<dbReference type="AlphaFoldDB" id="A0A371GEQ3"/>
<sequence>SSLTPSESSVSVRVRVFSVQDRVRSASVQDRLYSPLRRHSMYPHLALDTQAPLDALVTPTIVNVLYVDGAKYNLLIISQFCKSRYVISFNKDIYIVKNKDGNILFTAKRHEICIGLILMR</sequence>
<organism evidence="1 2">
    <name type="scientific">Mucuna pruriens</name>
    <name type="common">Velvet bean</name>
    <name type="synonym">Dolichos pruriens</name>
    <dbReference type="NCBI Taxonomy" id="157652"/>
    <lineage>
        <taxon>Eukaryota</taxon>
        <taxon>Viridiplantae</taxon>
        <taxon>Streptophyta</taxon>
        <taxon>Embryophyta</taxon>
        <taxon>Tracheophyta</taxon>
        <taxon>Spermatophyta</taxon>
        <taxon>Magnoliopsida</taxon>
        <taxon>eudicotyledons</taxon>
        <taxon>Gunneridae</taxon>
        <taxon>Pentapetalae</taxon>
        <taxon>rosids</taxon>
        <taxon>fabids</taxon>
        <taxon>Fabales</taxon>
        <taxon>Fabaceae</taxon>
        <taxon>Papilionoideae</taxon>
        <taxon>50 kb inversion clade</taxon>
        <taxon>NPAAA clade</taxon>
        <taxon>indigoferoid/millettioid clade</taxon>
        <taxon>Phaseoleae</taxon>
        <taxon>Mucuna</taxon>
    </lineage>
</organism>
<evidence type="ECO:0000313" key="2">
    <source>
        <dbReference type="Proteomes" id="UP000257109"/>
    </source>
</evidence>
<evidence type="ECO:0000313" key="1">
    <source>
        <dbReference type="EMBL" id="RDX89014.1"/>
    </source>
</evidence>
<name>A0A371GEQ3_MUCPR</name>
<protein>
    <submittedName>
        <fullName evidence="1">Uncharacterized protein</fullName>
    </submittedName>
</protein>
<feature type="non-terminal residue" evidence="1">
    <location>
        <position position="1"/>
    </location>
</feature>